<keyword evidence="2" id="KW-0812">Transmembrane</keyword>
<proteinExistence type="predicted"/>
<dbReference type="Proteomes" id="UP001498398">
    <property type="component" value="Unassembled WGS sequence"/>
</dbReference>
<protein>
    <submittedName>
        <fullName evidence="4">Uncharacterized protein</fullName>
    </submittedName>
</protein>
<reference evidence="4 5" key="1">
    <citation type="submission" date="2024-01" db="EMBL/GenBank/DDBJ databases">
        <title>A draft genome for the cacao thread blight pathogen Marasmiellus scandens.</title>
        <authorList>
            <person name="Baruah I.K."/>
            <person name="Leung J."/>
            <person name="Bukari Y."/>
            <person name="Amoako-Attah I."/>
            <person name="Meinhardt L.W."/>
            <person name="Bailey B.A."/>
            <person name="Cohen S.P."/>
        </authorList>
    </citation>
    <scope>NUCLEOTIDE SEQUENCE [LARGE SCALE GENOMIC DNA]</scope>
    <source>
        <strain evidence="4 5">GH-19</strain>
    </source>
</reference>
<evidence type="ECO:0000313" key="4">
    <source>
        <dbReference type="EMBL" id="KAK7468603.1"/>
    </source>
</evidence>
<dbReference type="EMBL" id="JBANRG010000003">
    <property type="protein sequence ID" value="KAK7468603.1"/>
    <property type="molecule type" value="Genomic_DNA"/>
</dbReference>
<feature type="chain" id="PRO_5047048716" evidence="3">
    <location>
        <begin position="20"/>
        <end position="331"/>
    </location>
</feature>
<keyword evidence="3" id="KW-0732">Signal</keyword>
<sequence length="331" mass="35403">MRFFLAWSWVVLCFPSARAVLVNRTIDDTLPDSTGASITYLPDGAWNDGTSCERCTAKPDSGQMSSGTWHDGTFYSKPGGNDFPNQVLNASTIFNGTSVYVFCALSRSKASPFGNSDMTFYIDGQLVGIFLKPASGTDGFDYDVPVYVNESLSPGFHKLVLQNGPFYSFDNGTETGSSATASPTSDPSSQSGSSSSNIGIIVGPVVAVSVVATLLGVCFLVRRRRLRNTARGLLPPPRPQSSQAITPYLLTQNPVPDSYPNVNGSIHNSTTFPTTFTSLHSESDLVCSTPSYGYGSRARYQNTSQLQPLPSVPPAYDLADAANAPTFALKH</sequence>
<evidence type="ECO:0000313" key="5">
    <source>
        <dbReference type="Proteomes" id="UP001498398"/>
    </source>
</evidence>
<keyword evidence="2" id="KW-0472">Membrane</keyword>
<evidence type="ECO:0000256" key="1">
    <source>
        <dbReference type="SAM" id="MobiDB-lite"/>
    </source>
</evidence>
<evidence type="ECO:0000256" key="3">
    <source>
        <dbReference type="SAM" id="SignalP"/>
    </source>
</evidence>
<feature type="compositionally biased region" description="Low complexity" evidence="1">
    <location>
        <begin position="176"/>
        <end position="193"/>
    </location>
</feature>
<gene>
    <name evidence="4" type="ORF">VKT23_003107</name>
</gene>
<organism evidence="4 5">
    <name type="scientific">Marasmiellus scandens</name>
    <dbReference type="NCBI Taxonomy" id="2682957"/>
    <lineage>
        <taxon>Eukaryota</taxon>
        <taxon>Fungi</taxon>
        <taxon>Dikarya</taxon>
        <taxon>Basidiomycota</taxon>
        <taxon>Agaricomycotina</taxon>
        <taxon>Agaricomycetes</taxon>
        <taxon>Agaricomycetidae</taxon>
        <taxon>Agaricales</taxon>
        <taxon>Marasmiineae</taxon>
        <taxon>Omphalotaceae</taxon>
        <taxon>Marasmiellus</taxon>
    </lineage>
</organism>
<evidence type="ECO:0000256" key="2">
    <source>
        <dbReference type="SAM" id="Phobius"/>
    </source>
</evidence>
<feature type="transmembrane region" description="Helical" evidence="2">
    <location>
        <begin position="198"/>
        <end position="221"/>
    </location>
</feature>
<feature type="region of interest" description="Disordered" evidence="1">
    <location>
        <begin position="172"/>
        <end position="193"/>
    </location>
</feature>
<comment type="caution">
    <text evidence="4">The sequence shown here is derived from an EMBL/GenBank/DDBJ whole genome shotgun (WGS) entry which is preliminary data.</text>
</comment>
<accession>A0ABR1K0K6</accession>
<keyword evidence="2" id="KW-1133">Transmembrane helix</keyword>
<name>A0ABR1K0K6_9AGAR</name>
<feature type="signal peptide" evidence="3">
    <location>
        <begin position="1"/>
        <end position="19"/>
    </location>
</feature>
<keyword evidence="5" id="KW-1185">Reference proteome</keyword>